<dbReference type="EMBL" id="CAICTM010000292">
    <property type="protein sequence ID" value="CAB9507128.1"/>
    <property type="molecule type" value="Genomic_DNA"/>
</dbReference>
<dbReference type="AlphaFoldDB" id="A0A9N8H9V3"/>
<organism evidence="1 2">
    <name type="scientific">Seminavis robusta</name>
    <dbReference type="NCBI Taxonomy" id="568900"/>
    <lineage>
        <taxon>Eukaryota</taxon>
        <taxon>Sar</taxon>
        <taxon>Stramenopiles</taxon>
        <taxon>Ochrophyta</taxon>
        <taxon>Bacillariophyta</taxon>
        <taxon>Bacillariophyceae</taxon>
        <taxon>Bacillariophycidae</taxon>
        <taxon>Naviculales</taxon>
        <taxon>Naviculaceae</taxon>
        <taxon>Seminavis</taxon>
    </lineage>
</organism>
<protein>
    <submittedName>
        <fullName evidence="1">Uncharacterized protein</fullName>
    </submittedName>
</protein>
<keyword evidence="2" id="KW-1185">Reference proteome</keyword>
<proteinExistence type="predicted"/>
<name>A0A9N8H9V3_9STRA</name>
<sequence>METPHQQQQSSIQDQKNTFAASENIEPCTNTKCMFVGCTCGRRCGCNRGCANPNCTCGSCTCGASCDCNGGNTVPEKAMDQSCDPCKDFKAKKKAAASPQQEET</sequence>
<evidence type="ECO:0000313" key="1">
    <source>
        <dbReference type="EMBL" id="CAB9507128.1"/>
    </source>
</evidence>
<gene>
    <name evidence="1" type="ORF">SEMRO_293_G110070.1</name>
</gene>
<comment type="caution">
    <text evidence="1">The sequence shown here is derived from an EMBL/GenBank/DDBJ whole genome shotgun (WGS) entry which is preliminary data.</text>
</comment>
<accession>A0A9N8H9V3</accession>
<evidence type="ECO:0000313" key="2">
    <source>
        <dbReference type="Proteomes" id="UP001153069"/>
    </source>
</evidence>
<reference evidence="1" key="1">
    <citation type="submission" date="2020-06" db="EMBL/GenBank/DDBJ databases">
        <authorList>
            <consortium name="Plant Systems Biology data submission"/>
        </authorList>
    </citation>
    <scope>NUCLEOTIDE SEQUENCE</scope>
    <source>
        <strain evidence="1">D6</strain>
    </source>
</reference>
<dbReference type="Proteomes" id="UP001153069">
    <property type="component" value="Unassembled WGS sequence"/>
</dbReference>